<keyword evidence="1" id="KW-0472">Membrane</keyword>
<gene>
    <name evidence="2" type="ORF">EV214_10137</name>
</gene>
<feature type="transmembrane region" description="Helical" evidence="1">
    <location>
        <begin position="156"/>
        <end position="181"/>
    </location>
</feature>
<feature type="transmembrane region" description="Helical" evidence="1">
    <location>
        <begin position="236"/>
        <end position="257"/>
    </location>
</feature>
<evidence type="ECO:0000256" key="1">
    <source>
        <dbReference type="SAM" id="Phobius"/>
    </source>
</evidence>
<feature type="transmembrane region" description="Helical" evidence="1">
    <location>
        <begin position="15"/>
        <end position="33"/>
    </location>
</feature>
<name>A0A4R2L3K4_9FIRM</name>
<reference evidence="2 3" key="1">
    <citation type="submission" date="2019-03" db="EMBL/GenBank/DDBJ databases">
        <title>Genomic Encyclopedia of Type Strains, Phase IV (KMG-IV): sequencing the most valuable type-strain genomes for metagenomic binning, comparative biology and taxonomic classification.</title>
        <authorList>
            <person name="Goeker M."/>
        </authorList>
    </citation>
    <scope>NUCLEOTIDE SEQUENCE [LARGE SCALE GENOMIC DNA]</scope>
    <source>
        <strain evidence="2 3">DSM 102940</strain>
    </source>
</reference>
<dbReference type="PANTHER" id="PTHR43471">
    <property type="entry name" value="ABC TRANSPORTER PERMEASE"/>
    <property type="match status" value="1"/>
</dbReference>
<feature type="transmembrane region" description="Helical" evidence="1">
    <location>
        <begin position="188"/>
        <end position="210"/>
    </location>
</feature>
<dbReference type="RefSeq" id="WP_132241493.1">
    <property type="nucleotide sequence ID" value="NZ_SLWV01000001.1"/>
</dbReference>
<evidence type="ECO:0000313" key="3">
    <source>
        <dbReference type="Proteomes" id="UP000294919"/>
    </source>
</evidence>
<proteinExistence type="predicted"/>
<accession>A0A4R2L3K4</accession>
<feature type="transmembrane region" description="Helical" evidence="1">
    <location>
        <begin position="117"/>
        <end position="144"/>
    </location>
</feature>
<dbReference type="AlphaFoldDB" id="A0A4R2L3K4"/>
<evidence type="ECO:0000313" key="2">
    <source>
        <dbReference type="EMBL" id="TCO79807.1"/>
    </source>
</evidence>
<dbReference type="GO" id="GO:0005886">
    <property type="term" value="C:plasma membrane"/>
    <property type="evidence" value="ECO:0007669"/>
    <property type="project" value="UniProtKB-SubCell"/>
</dbReference>
<sequence>MNIFLHELNAYRKSIILWTISLAVIVIISFSLFPSFSRDIDQIKNLFEAFPKAIRIGMGISLDRFANILGYYSFPFSFVVLFGAIQAMNLGLSIVSKEVREKTVDFLLTKPIKRTQILTAKILAGIISLVITNVIYIAVTSIIASVVKRDDYSFKIFFMISITLLFVQLIFMSVGVIISVILPRIKSVLPISLATVFIFYFISFLSSITADDRIRYITPFKYFDAVYIIENSAYEMPFIIISLVIPVGAISASYVIYDKKDMHAV</sequence>
<dbReference type="EMBL" id="SLWV01000001">
    <property type="protein sequence ID" value="TCO79807.1"/>
    <property type="molecule type" value="Genomic_DNA"/>
</dbReference>
<keyword evidence="1" id="KW-1133">Transmembrane helix</keyword>
<dbReference type="OrthoDB" id="9800309at2"/>
<dbReference type="Proteomes" id="UP000294919">
    <property type="component" value="Unassembled WGS sequence"/>
</dbReference>
<keyword evidence="3" id="KW-1185">Reference proteome</keyword>
<dbReference type="Pfam" id="PF12679">
    <property type="entry name" value="ABC2_membrane_2"/>
    <property type="match status" value="1"/>
</dbReference>
<dbReference type="GO" id="GO:0140359">
    <property type="term" value="F:ABC-type transporter activity"/>
    <property type="evidence" value="ECO:0007669"/>
    <property type="project" value="InterPro"/>
</dbReference>
<comment type="caution">
    <text evidence="2">The sequence shown here is derived from an EMBL/GenBank/DDBJ whole genome shotgun (WGS) entry which is preliminary data.</text>
</comment>
<organism evidence="2 3">
    <name type="scientific">Marinisporobacter balticus</name>
    <dbReference type="NCBI Taxonomy" id="2018667"/>
    <lineage>
        <taxon>Bacteria</taxon>
        <taxon>Bacillati</taxon>
        <taxon>Bacillota</taxon>
        <taxon>Clostridia</taxon>
        <taxon>Peptostreptococcales</taxon>
        <taxon>Thermotaleaceae</taxon>
        <taxon>Marinisporobacter</taxon>
    </lineage>
</organism>
<protein>
    <submittedName>
        <fullName evidence="2">ABC-2 type transport system permease protein</fullName>
    </submittedName>
</protein>
<keyword evidence="1" id="KW-0812">Transmembrane</keyword>